<sequence>MNNTLKYSQLKVITLLLTLFVSFSFFGQGSLENGSEISFVKTHKDKDLQWGPCPSFMPEGCTISVLHGDPSKKNVDVFFKVPANYEIPEHWHTSAERMILVSGELHVTYEGETEQIMKVGSYAFGPSTKPHTAKCGDKDPCVLFIAFEEPLDAFPMVLKE</sequence>
<protein>
    <submittedName>
        <fullName evidence="2">Cupin domain protein</fullName>
    </submittedName>
</protein>
<name>A0A1M4Z3C0_9FLAO</name>
<dbReference type="OrthoDB" id="1433532at2"/>
<feature type="domain" description="Cupin type-2" evidence="1">
    <location>
        <begin position="78"/>
        <end position="145"/>
    </location>
</feature>
<dbReference type="InterPro" id="IPR013096">
    <property type="entry name" value="Cupin_2"/>
</dbReference>
<evidence type="ECO:0000313" key="3">
    <source>
        <dbReference type="Proteomes" id="UP000184406"/>
    </source>
</evidence>
<organism evidence="2 3">
    <name type="scientific">Arenibacter palladensis</name>
    <dbReference type="NCBI Taxonomy" id="237373"/>
    <lineage>
        <taxon>Bacteria</taxon>
        <taxon>Pseudomonadati</taxon>
        <taxon>Bacteroidota</taxon>
        <taxon>Flavobacteriia</taxon>
        <taxon>Flavobacteriales</taxon>
        <taxon>Flavobacteriaceae</taxon>
        <taxon>Arenibacter</taxon>
    </lineage>
</organism>
<dbReference type="InterPro" id="IPR014710">
    <property type="entry name" value="RmlC-like_jellyroll"/>
</dbReference>
<accession>A0A1M4Z3C0</accession>
<dbReference type="Gene3D" id="2.60.120.10">
    <property type="entry name" value="Jelly Rolls"/>
    <property type="match status" value="1"/>
</dbReference>
<dbReference type="AlphaFoldDB" id="A0A1M4Z3C0"/>
<proteinExistence type="predicted"/>
<keyword evidence="3" id="KW-1185">Reference proteome</keyword>
<evidence type="ECO:0000313" key="2">
    <source>
        <dbReference type="EMBL" id="SHF12549.1"/>
    </source>
</evidence>
<dbReference type="RefSeq" id="WP_072861479.1">
    <property type="nucleotide sequence ID" value="NZ_FQUX01000002.1"/>
</dbReference>
<reference evidence="3" key="1">
    <citation type="submission" date="2016-11" db="EMBL/GenBank/DDBJ databases">
        <authorList>
            <person name="Varghese N."/>
            <person name="Submissions S."/>
        </authorList>
    </citation>
    <scope>NUCLEOTIDE SEQUENCE [LARGE SCALE GENOMIC DNA]</scope>
    <source>
        <strain evidence="3">DSM 17539</strain>
    </source>
</reference>
<dbReference type="Pfam" id="PF07883">
    <property type="entry name" value="Cupin_2"/>
    <property type="match status" value="1"/>
</dbReference>
<dbReference type="InterPro" id="IPR011051">
    <property type="entry name" value="RmlC_Cupin_sf"/>
</dbReference>
<dbReference type="SUPFAM" id="SSF51182">
    <property type="entry name" value="RmlC-like cupins"/>
    <property type="match status" value="1"/>
</dbReference>
<evidence type="ECO:0000259" key="1">
    <source>
        <dbReference type="Pfam" id="PF07883"/>
    </source>
</evidence>
<dbReference type="Proteomes" id="UP000184406">
    <property type="component" value="Unassembled WGS sequence"/>
</dbReference>
<gene>
    <name evidence="2" type="ORF">SAMN03080594_102678</name>
</gene>
<dbReference type="EMBL" id="FQUX01000002">
    <property type="protein sequence ID" value="SHF12549.1"/>
    <property type="molecule type" value="Genomic_DNA"/>
</dbReference>